<keyword evidence="8" id="KW-0539">Nucleus</keyword>
<keyword evidence="7" id="KW-0234">DNA repair</keyword>
<dbReference type="GO" id="GO:0006281">
    <property type="term" value="P:DNA repair"/>
    <property type="evidence" value="ECO:0007669"/>
    <property type="project" value="UniProtKB-KW"/>
</dbReference>
<dbReference type="Gene3D" id="1.25.10.10">
    <property type="entry name" value="Leucine-rich Repeat Variant"/>
    <property type="match status" value="1"/>
</dbReference>
<organism evidence="12 13">
    <name type="scientific">Antrodiella citrinella</name>
    <dbReference type="NCBI Taxonomy" id="2447956"/>
    <lineage>
        <taxon>Eukaryota</taxon>
        <taxon>Fungi</taxon>
        <taxon>Dikarya</taxon>
        <taxon>Basidiomycota</taxon>
        <taxon>Agaricomycotina</taxon>
        <taxon>Agaricomycetes</taxon>
        <taxon>Polyporales</taxon>
        <taxon>Steccherinaceae</taxon>
        <taxon>Antrodiella</taxon>
    </lineage>
</organism>
<dbReference type="GO" id="GO:0016504">
    <property type="term" value="F:peptidase activator activity"/>
    <property type="evidence" value="ECO:0007669"/>
    <property type="project" value="InterPro"/>
</dbReference>
<protein>
    <recommendedName>
        <fullName evidence="14">Proteasome activator Blm10 mid region domain-containing protein</fullName>
    </recommendedName>
</protein>
<evidence type="ECO:0000256" key="5">
    <source>
        <dbReference type="ARBA" id="ARBA00022737"/>
    </source>
</evidence>
<keyword evidence="6" id="KW-0227">DNA damage</keyword>
<dbReference type="PANTHER" id="PTHR32170">
    <property type="entry name" value="PROTEASOME ACTIVATOR COMPLEX SUBUNIT 4"/>
    <property type="match status" value="1"/>
</dbReference>
<evidence type="ECO:0000256" key="1">
    <source>
        <dbReference type="ARBA" id="ARBA00004324"/>
    </source>
</evidence>
<gene>
    <name evidence="12" type="ORF">EUX98_g1861</name>
</gene>
<comment type="subcellular location">
    <subcellularLocation>
        <location evidence="2">Cytoplasm</location>
    </subcellularLocation>
    <subcellularLocation>
        <location evidence="1">Nucleus speckle</location>
    </subcellularLocation>
</comment>
<feature type="domain" description="Proteasome activator Blm10 middle HEAT repeats region" evidence="10">
    <location>
        <begin position="401"/>
        <end position="896"/>
    </location>
</feature>
<evidence type="ECO:0008006" key="14">
    <source>
        <dbReference type="Google" id="ProtNLM"/>
    </source>
</evidence>
<keyword evidence="4" id="KW-0963">Cytoplasm</keyword>
<dbReference type="InterPro" id="IPR021843">
    <property type="entry name" value="PSME4_C"/>
</dbReference>
<feature type="domain" description="Proteasome activator complex subunit 4 C-terminal" evidence="9">
    <location>
        <begin position="1790"/>
        <end position="1832"/>
    </location>
</feature>
<keyword evidence="13" id="KW-1185">Reference proteome</keyword>
<evidence type="ECO:0000259" key="11">
    <source>
        <dbReference type="Pfam" id="PF23096"/>
    </source>
</evidence>
<reference evidence="12 13" key="1">
    <citation type="submission" date="2019-02" db="EMBL/GenBank/DDBJ databases">
        <title>Genome sequencing of the rare red list fungi Antrodiella citrinella (Flaviporus citrinellus).</title>
        <authorList>
            <person name="Buettner E."/>
            <person name="Kellner H."/>
        </authorList>
    </citation>
    <scope>NUCLEOTIDE SEQUENCE [LARGE SCALE GENOMIC DNA]</scope>
    <source>
        <strain evidence="12 13">DSM 108506</strain>
    </source>
</reference>
<dbReference type="Proteomes" id="UP000308730">
    <property type="component" value="Unassembled WGS sequence"/>
</dbReference>
<comment type="caution">
    <text evidence="12">The sequence shown here is derived from an EMBL/GenBank/DDBJ whole genome shotgun (WGS) entry which is preliminary data.</text>
</comment>
<dbReference type="InterPro" id="IPR011989">
    <property type="entry name" value="ARM-like"/>
</dbReference>
<evidence type="ECO:0000256" key="6">
    <source>
        <dbReference type="ARBA" id="ARBA00022763"/>
    </source>
</evidence>
<dbReference type="InterPro" id="IPR055455">
    <property type="entry name" value="HEAT_PSME4"/>
</dbReference>
<evidence type="ECO:0000256" key="8">
    <source>
        <dbReference type="ARBA" id="ARBA00023242"/>
    </source>
</evidence>
<dbReference type="InterPro" id="IPR032430">
    <property type="entry name" value="Blm10_mid"/>
</dbReference>
<name>A0A4S4N0E6_9APHY</name>
<comment type="similarity">
    <text evidence="3">Belongs to the BLM10 family.</text>
</comment>
<dbReference type="PANTHER" id="PTHR32170:SF3">
    <property type="entry name" value="PROTEASOME ACTIVATOR COMPLEX SUBUNIT 4"/>
    <property type="match status" value="1"/>
</dbReference>
<keyword evidence="5" id="KW-0677">Repeat</keyword>
<dbReference type="GO" id="GO:0010499">
    <property type="term" value="P:proteasomal ubiquitin-independent protein catabolic process"/>
    <property type="evidence" value="ECO:0007669"/>
    <property type="project" value="TreeGrafter"/>
</dbReference>
<evidence type="ECO:0000259" key="9">
    <source>
        <dbReference type="Pfam" id="PF11919"/>
    </source>
</evidence>
<dbReference type="Pfam" id="PF16507">
    <property type="entry name" value="HEAT_PSME4_mid"/>
    <property type="match status" value="1"/>
</dbReference>
<evidence type="ECO:0000313" key="12">
    <source>
        <dbReference type="EMBL" id="THH32329.1"/>
    </source>
</evidence>
<evidence type="ECO:0000256" key="2">
    <source>
        <dbReference type="ARBA" id="ARBA00004496"/>
    </source>
</evidence>
<dbReference type="OrthoDB" id="17907at2759"/>
<evidence type="ECO:0000313" key="13">
    <source>
        <dbReference type="Proteomes" id="UP000308730"/>
    </source>
</evidence>
<dbReference type="GO" id="GO:0016607">
    <property type="term" value="C:nuclear speck"/>
    <property type="evidence" value="ECO:0007669"/>
    <property type="project" value="UniProtKB-SubCell"/>
</dbReference>
<sequence length="1883" mass="214877">MHLAPPETSAPTKQDLLTRTSNYLPPFSQSCLTRFTIHAMNIPDLSSLGLDDPPPGQALQIVAIPEDIAHTTDRYMLKLRAYAKSIPYSIEPNAKMQEMFEFILCRITQCIEAKDYDPGLIQWDSMISYWMMLKYPIPKEKRIRLAILYYQICITPGMPGHVIESCAANLLNFTRSLKKISIYDMRLPWKPLYDILSKDLFLKRRQFEISLTSWYMGYIAENIRRFFHPAAIEEMLSTFVPLMNGTSLSSMLASQYYMLSFLPASHPQSYLPMLFRVWESMNSYMYDERMIQFLARLAEMHVDPTISDPALVSSIPDDARSEDEGRPAWVKETPQTKWRWSGISQDVGIFSEREWDFIMCKCLASMEIPLADAGSLGTGSSADNQATFELSRLPKPEWRIRWHEEERADCKTPTHRRLNATMRRELVKSLRTVALLAMFSQDNTTVSNIQSCLKSMSVMEPDLILHPILERAAPALEALVETQRTTAVIKALGAVAPALVCRDVYYAGAKHLLPVLELLLPGIDLNDPYKTFCTTSFLVEVSQYIKFGELTEAEASVASDLPQGMTLHNMPKLDITPLPDGVDFSTDVQLSREEEDAILKNTLGNYADWIAAFLRRVIVLFENLPEEATGTAGGQTEVQLVDSVSGAFSQICVHLSEPLYDMVLNMVFDYASGNVRSNAVRAIHQLVECVANVSPAKTLAKFLGFCSRNICAELEHGASSLRSTSPFSTPLPSDATLHWNLAILRGAMYNDGRATLKYKNELLSLFKLLHKKTFSKRGYSSSGKLVSSTLLTLTHTYPLENKFVNPDEWDSEEFRNNHHRYWGRLYKPEDVKLSWHVPTSEEIDFTLRIFKEIIEPALDLLYGLLEPGVIHDAVWRNDFCRHLSLVRNAFAGIPTFVKEVISPEELRQANETSDVLHEISEMIANIEPLNSGFALDDPSDPRHQYITALKTRFGQFLHKASVSLRDQGEENTVDAVHMLIRSIRTYMMEYGDSRDSYYVQVDRYNSELNITRQYAGQKDALIDDVTEWCLWNYATIRESSQTLLQALCGSFDGLRRRSLPVLYKALAPGTEDDRMKGALWTLNATVFAKYAAGDPILATELIEKLFASQHNEKPSIQECVSNVADTAMGAFVEPCFVVYDVENPALTLACEGLKNCLQIRPDESIVERVRAQRIARVKLWNDASAKTTQSIVRIAKSPDTHWKYSIIAREHVQYLLECTHDSNFTVRYYAQRAILKISRFIKLRTLSHGSVELALERNSNPLKREIHVDNPSHEFTDTFLAQFRAPLDLQKARKVPMLQNQISMATGWLAWPETFSAFLAPDATTFSFLPWEENCTDAVDALREVALKPEFWKSLSIHYSSENHSDVCLQDNISCVKSIFQILLDEPFEVLRPIVEKLLEEQEKNKQRGAAEFVAGLIAGSKHWPTDKQLNLWEWFSPYIPKILSQRNNDIVPIWTSFLEYVFTNRDPRRVQPLVDHIMHDFNTADFNSESTSDTVKSLSYFRAFYEQLGWKFTPWVEDSLRRYWRDLTCEHDDVLAYISEFMTTSNKMMWRPNPSICRAEVFVRECKFSTIDEDVMGIRGLFHEGRTLELAKKFKTWRNERLPGVRAFQSTYDRVGVLVCRWLFQSIHDTSAISTFDYILPLMPELFRFTEINDNDDLAHRAKVLLNRMCGVVHPRPLINPILDAMFSAIQTSPSWRVRLKILPLVQVYYFRQGPIISDIKVVEMLEVICRCLDDEIVEVREMAATTLSGILRVSPRRSVLALKERFVRLLKNSSLPDRKSPVYNNALRQRHAGILGICALVDSYPYTVEKWMPDLLTTVLAEHTYDPDTVQPGENAGSADLTTTIFHRSKYSISKGRSLAAVVLHMMDPRISCAANSSGFQ</sequence>
<dbReference type="Pfam" id="PF11919">
    <property type="entry name" value="PSME4_C"/>
    <property type="match status" value="1"/>
</dbReference>
<feature type="domain" description="Proteasome activator complex subunit 4-like HEAT repeat-like" evidence="11">
    <location>
        <begin position="1303"/>
        <end position="1490"/>
    </location>
</feature>
<dbReference type="GO" id="GO:0070628">
    <property type="term" value="F:proteasome binding"/>
    <property type="evidence" value="ECO:0007669"/>
    <property type="project" value="InterPro"/>
</dbReference>
<dbReference type="EMBL" id="SGPM01000024">
    <property type="protein sequence ID" value="THH32329.1"/>
    <property type="molecule type" value="Genomic_DNA"/>
</dbReference>
<evidence type="ECO:0000256" key="4">
    <source>
        <dbReference type="ARBA" id="ARBA00022490"/>
    </source>
</evidence>
<evidence type="ECO:0000256" key="3">
    <source>
        <dbReference type="ARBA" id="ARBA00005739"/>
    </source>
</evidence>
<dbReference type="InterPro" id="IPR016024">
    <property type="entry name" value="ARM-type_fold"/>
</dbReference>
<dbReference type="SUPFAM" id="SSF48371">
    <property type="entry name" value="ARM repeat"/>
    <property type="match status" value="1"/>
</dbReference>
<accession>A0A4S4N0E6</accession>
<evidence type="ECO:0000256" key="7">
    <source>
        <dbReference type="ARBA" id="ARBA00023204"/>
    </source>
</evidence>
<dbReference type="Pfam" id="PF23096">
    <property type="entry name" value="HEAT_PSME4"/>
    <property type="match status" value="1"/>
</dbReference>
<dbReference type="GO" id="GO:0005829">
    <property type="term" value="C:cytosol"/>
    <property type="evidence" value="ECO:0007669"/>
    <property type="project" value="TreeGrafter"/>
</dbReference>
<dbReference type="InterPro" id="IPR035309">
    <property type="entry name" value="PSME4"/>
</dbReference>
<evidence type="ECO:0000259" key="10">
    <source>
        <dbReference type="Pfam" id="PF16507"/>
    </source>
</evidence>
<proteinExistence type="inferred from homology"/>